<gene>
    <name evidence="7" type="primary">cbiQ</name>
    <name evidence="7" type="ORF">CLPU_2c01940</name>
</gene>
<evidence type="ECO:0000313" key="8">
    <source>
        <dbReference type="Proteomes" id="UP000037267"/>
    </source>
</evidence>
<evidence type="ECO:0000313" key="7">
    <source>
        <dbReference type="EMBL" id="KNF09742.1"/>
    </source>
</evidence>
<sequence length="253" mass="28571">MLDKEQNFILGLYPTTKLLFTLLMIVSVFLIPGYVYAYSTIIIYCIIAGMAGKLNEYIKLIFKTMLILVIVIFAMQAFFYPGTDVIWQWKFLSIKKEGIMYGLSLTSKIVAFAGSLMLFFRITDIKDFVISLEKMGLPPTAAYVVLSTLQIIPEMKKRSEVIMNAQKTRGVEIEGGVLTRAKAFIPTLGPLVLSAIAGTEERAITLESRAFSAPVEKTRLYEPKDSKVDRILRRVILLVLIILIVGRMIQWIL</sequence>
<dbReference type="InterPro" id="IPR003339">
    <property type="entry name" value="ABC/ECF_trnsptr_transmembrane"/>
</dbReference>
<dbReference type="STRING" id="1503.CLPU_2c01940"/>
<evidence type="ECO:0000256" key="4">
    <source>
        <dbReference type="ARBA" id="ARBA00022989"/>
    </source>
</evidence>
<dbReference type="InterPro" id="IPR051611">
    <property type="entry name" value="ECF_transporter_component"/>
</dbReference>
<organism evidence="7 8">
    <name type="scientific">Gottschalkia purinilytica</name>
    <name type="common">Clostridium purinilyticum</name>
    <dbReference type="NCBI Taxonomy" id="1503"/>
    <lineage>
        <taxon>Bacteria</taxon>
        <taxon>Bacillati</taxon>
        <taxon>Bacillota</taxon>
        <taxon>Tissierellia</taxon>
        <taxon>Tissierellales</taxon>
        <taxon>Gottschalkiaceae</taxon>
        <taxon>Gottschalkia</taxon>
    </lineage>
</organism>
<dbReference type="CDD" id="cd16914">
    <property type="entry name" value="EcfT"/>
    <property type="match status" value="1"/>
</dbReference>
<proteinExistence type="predicted"/>
<dbReference type="GO" id="GO:0005886">
    <property type="term" value="C:plasma membrane"/>
    <property type="evidence" value="ECO:0007669"/>
    <property type="project" value="UniProtKB-ARBA"/>
</dbReference>
<evidence type="ECO:0000256" key="5">
    <source>
        <dbReference type="ARBA" id="ARBA00023136"/>
    </source>
</evidence>
<dbReference type="PANTHER" id="PTHR34857:SF2">
    <property type="entry name" value="SLL0384 PROTEIN"/>
    <property type="match status" value="1"/>
</dbReference>
<keyword evidence="2" id="KW-1003">Cell membrane</keyword>
<evidence type="ECO:0000256" key="1">
    <source>
        <dbReference type="ARBA" id="ARBA00004141"/>
    </source>
</evidence>
<keyword evidence="3 6" id="KW-0812">Transmembrane</keyword>
<comment type="subcellular location">
    <subcellularLocation>
        <location evidence="1">Membrane</location>
        <topology evidence="1">Multi-pass membrane protein</topology>
    </subcellularLocation>
</comment>
<accession>A0A0L0WE35</accession>
<feature type="transmembrane region" description="Helical" evidence="6">
    <location>
        <begin position="231"/>
        <end position="252"/>
    </location>
</feature>
<protein>
    <submittedName>
        <fullName evidence="7">ABC-type cobalt transport system, permease component CbiQ</fullName>
    </submittedName>
</protein>
<evidence type="ECO:0000256" key="6">
    <source>
        <dbReference type="SAM" id="Phobius"/>
    </source>
</evidence>
<keyword evidence="8" id="KW-1185">Reference proteome</keyword>
<feature type="transmembrane region" description="Helical" evidence="6">
    <location>
        <begin position="20"/>
        <end position="48"/>
    </location>
</feature>
<keyword evidence="5 6" id="KW-0472">Membrane</keyword>
<feature type="transmembrane region" description="Helical" evidence="6">
    <location>
        <begin position="99"/>
        <end position="120"/>
    </location>
</feature>
<dbReference type="AlphaFoldDB" id="A0A0L0WE35"/>
<evidence type="ECO:0000256" key="3">
    <source>
        <dbReference type="ARBA" id="ARBA00022692"/>
    </source>
</evidence>
<feature type="transmembrane region" description="Helical" evidence="6">
    <location>
        <begin position="60"/>
        <end position="79"/>
    </location>
</feature>
<dbReference type="Pfam" id="PF02361">
    <property type="entry name" value="CbiQ"/>
    <property type="match status" value="1"/>
</dbReference>
<comment type="caution">
    <text evidence="7">The sequence shown here is derived from an EMBL/GenBank/DDBJ whole genome shotgun (WGS) entry which is preliminary data.</text>
</comment>
<reference evidence="8" key="1">
    <citation type="submission" date="2015-07" db="EMBL/GenBank/DDBJ databases">
        <title>Draft genome sequence of the purine-degrading Gottschalkia purinilyticum DSM 1384 (formerly Clostridium purinilyticum).</title>
        <authorList>
            <person name="Poehlein A."/>
            <person name="Schiel-Bengelsdorf B."/>
            <person name="Bengelsdorf F.R."/>
            <person name="Daniel R."/>
            <person name="Duerre P."/>
        </authorList>
    </citation>
    <scope>NUCLEOTIDE SEQUENCE [LARGE SCALE GENOMIC DNA]</scope>
    <source>
        <strain evidence="8">DSM 1384</strain>
    </source>
</reference>
<dbReference type="PANTHER" id="PTHR34857">
    <property type="entry name" value="SLL0384 PROTEIN"/>
    <property type="match status" value="1"/>
</dbReference>
<evidence type="ECO:0000256" key="2">
    <source>
        <dbReference type="ARBA" id="ARBA00022475"/>
    </source>
</evidence>
<dbReference type="RefSeq" id="WP_200898455.1">
    <property type="nucleotide sequence ID" value="NZ_LGSS01000002.1"/>
</dbReference>
<keyword evidence="4 6" id="KW-1133">Transmembrane helix</keyword>
<dbReference type="EMBL" id="LGSS01000002">
    <property type="protein sequence ID" value="KNF09742.1"/>
    <property type="molecule type" value="Genomic_DNA"/>
</dbReference>
<dbReference type="Proteomes" id="UP000037267">
    <property type="component" value="Unassembled WGS sequence"/>
</dbReference>
<name>A0A0L0WE35_GOTPU</name>